<dbReference type="RefSeq" id="WP_151429773.1">
    <property type="nucleotide sequence ID" value="NZ_JANJZI010000007.1"/>
</dbReference>
<dbReference type="Proteomes" id="UP000479639">
    <property type="component" value="Unassembled WGS sequence"/>
</dbReference>
<feature type="domain" description="Pyruvate/ketoisovalerate oxidoreductase catalytic" evidence="2">
    <location>
        <begin position="10"/>
        <end position="239"/>
    </location>
</feature>
<organism evidence="3 4">
    <name type="scientific">Adlercreutzia muris</name>
    <dbReference type="NCBI Taxonomy" id="1796610"/>
    <lineage>
        <taxon>Bacteria</taxon>
        <taxon>Bacillati</taxon>
        <taxon>Actinomycetota</taxon>
        <taxon>Coriobacteriia</taxon>
        <taxon>Eggerthellales</taxon>
        <taxon>Eggerthellaceae</taxon>
        <taxon>Adlercreutzia</taxon>
    </lineage>
</organism>
<name>A0A7C8BSN8_9ACTN</name>
<dbReference type="Gene3D" id="3.40.920.10">
    <property type="entry name" value="Pyruvate-ferredoxin oxidoreductase, PFOR, domain III"/>
    <property type="match status" value="1"/>
</dbReference>
<accession>A0A7C8BSN8</accession>
<dbReference type="PANTHER" id="PTHR43854">
    <property type="entry name" value="INDOLEPYRUVATE OXIDOREDUCTASE SUBUNIT IORB"/>
    <property type="match status" value="1"/>
</dbReference>
<proteinExistence type="predicted"/>
<reference evidence="3 4" key="1">
    <citation type="submission" date="2019-09" db="EMBL/GenBank/DDBJ databases">
        <title>Whole genome shotgun sequencing (WGS) of Ellagibacter isourolithinifaciens DSM 104140(T) and Adlercreutzia muris DSM 29508(T).</title>
        <authorList>
            <person name="Stoll D.A."/>
            <person name="Danylec N."/>
            <person name="Huch M."/>
        </authorList>
    </citation>
    <scope>NUCLEOTIDE SEQUENCE [LARGE SCALE GENOMIC DNA]</scope>
    <source>
        <strain evidence="3 4">DSM 29508</strain>
    </source>
</reference>
<gene>
    <name evidence="3" type="ORF">F8D48_02135</name>
</gene>
<dbReference type="AlphaFoldDB" id="A0A7C8BSN8"/>
<keyword evidence="4" id="KW-1185">Reference proteome</keyword>
<protein>
    <submittedName>
        <fullName evidence="3">Pyruvate ferredoxin oxidoreductase</fullName>
    </submittedName>
</protein>
<dbReference type="SUPFAM" id="SSF53323">
    <property type="entry name" value="Pyruvate-ferredoxin oxidoreductase, PFOR, domain III"/>
    <property type="match status" value="1"/>
</dbReference>
<dbReference type="InterPro" id="IPR052198">
    <property type="entry name" value="IorB_Oxidoreductase"/>
</dbReference>
<dbReference type="EMBL" id="WAJS01000004">
    <property type="protein sequence ID" value="KAB1651222.1"/>
    <property type="molecule type" value="Genomic_DNA"/>
</dbReference>
<evidence type="ECO:0000313" key="3">
    <source>
        <dbReference type="EMBL" id="KAB1651222.1"/>
    </source>
</evidence>
<sequence>MIDILLAGVGGQGTVLAAKVLAQAAQSRGWQVRTAETIGMAQRGGNVTSHVRMGSNGEAVFSPLITPGTADMVIALEPGEAARALPFLAPGGVLVTATTAIQPVTAALASQPYRAGDVVAALANSLQAEAPREQAAAAADAAEETAASLDAADGAAGAKDTQAPGVDGYPVPLFIPVDDEALVAHLGAGSRKSLNMMLLAVAVAQGRIPLTVAELKAAVQACVKPQFVAMNLEAIDHAADAYG</sequence>
<evidence type="ECO:0000313" key="4">
    <source>
        <dbReference type="Proteomes" id="UP000479639"/>
    </source>
</evidence>
<keyword evidence="3" id="KW-0670">Pyruvate</keyword>
<dbReference type="GO" id="GO:0016903">
    <property type="term" value="F:oxidoreductase activity, acting on the aldehyde or oxo group of donors"/>
    <property type="evidence" value="ECO:0007669"/>
    <property type="project" value="InterPro"/>
</dbReference>
<keyword evidence="1" id="KW-0560">Oxidoreductase</keyword>
<dbReference type="InterPro" id="IPR002869">
    <property type="entry name" value="Pyrv_flavodox_OxRed_cen"/>
</dbReference>
<evidence type="ECO:0000259" key="2">
    <source>
        <dbReference type="Pfam" id="PF01558"/>
    </source>
</evidence>
<evidence type="ECO:0000256" key="1">
    <source>
        <dbReference type="ARBA" id="ARBA00023002"/>
    </source>
</evidence>
<dbReference type="Pfam" id="PF01558">
    <property type="entry name" value="POR"/>
    <property type="match status" value="1"/>
</dbReference>
<dbReference type="PANTHER" id="PTHR43854:SF1">
    <property type="entry name" value="INDOLEPYRUVATE OXIDOREDUCTASE SUBUNIT IORB"/>
    <property type="match status" value="1"/>
</dbReference>
<dbReference type="InterPro" id="IPR019752">
    <property type="entry name" value="Pyrv/ketoisovalerate_OxRed_cat"/>
</dbReference>
<comment type="caution">
    <text evidence="3">The sequence shown here is derived from an EMBL/GenBank/DDBJ whole genome shotgun (WGS) entry which is preliminary data.</text>
</comment>